<name>A0ABW6QR34_9NOCA</name>
<organism evidence="1 2">
    <name type="scientific">Nocardia suismassiliense</name>
    <dbReference type="NCBI Taxonomy" id="2077092"/>
    <lineage>
        <taxon>Bacteria</taxon>
        <taxon>Bacillati</taxon>
        <taxon>Actinomycetota</taxon>
        <taxon>Actinomycetes</taxon>
        <taxon>Mycobacteriales</taxon>
        <taxon>Nocardiaceae</taxon>
        <taxon>Nocardia</taxon>
    </lineage>
</organism>
<sequence length="75" mass="8409">MALYAKIQKLDEDSGHVRYGYTDVEGVQRTLLLDKAAETIRLESGSEDMLYRAVARKIASAWLNGLVPDHMIVQS</sequence>
<gene>
    <name evidence="1" type="ORF">ACFYV7_12870</name>
</gene>
<comment type="caution">
    <text evidence="1">The sequence shown here is derived from an EMBL/GenBank/DDBJ whole genome shotgun (WGS) entry which is preliminary data.</text>
</comment>
<evidence type="ECO:0000313" key="1">
    <source>
        <dbReference type="EMBL" id="MFF3223677.1"/>
    </source>
</evidence>
<protein>
    <submittedName>
        <fullName evidence="1">Uncharacterized protein</fullName>
    </submittedName>
</protein>
<dbReference type="EMBL" id="JBIAPI010000002">
    <property type="protein sequence ID" value="MFF3223677.1"/>
    <property type="molecule type" value="Genomic_DNA"/>
</dbReference>
<accession>A0ABW6QR34</accession>
<keyword evidence="2" id="KW-1185">Reference proteome</keyword>
<dbReference type="RefSeq" id="WP_387716875.1">
    <property type="nucleotide sequence ID" value="NZ_JBIAPI010000002.1"/>
</dbReference>
<proteinExistence type="predicted"/>
<dbReference type="Proteomes" id="UP001601948">
    <property type="component" value="Unassembled WGS sequence"/>
</dbReference>
<reference evidence="1 2" key="1">
    <citation type="submission" date="2024-10" db="EMBL/GenBank/DDBJ databases">
        <title>The Natural Products Discovery Center: Release of the First 8490 Sequenced Strains for Exploring Actinobacteria Biosynthetic Diversity.</title>
        <authorList>
            <person name="Kalkreuter E."/>
            <person name="Kautsar S.A."/>
            <person name="Yang D."/>
            <person name="Bader C.D."/>
            <person name="Teijaro C.N."/>
            <person name="Fluegel L."/>
            <person name="Davis C.M."/>
            <person name="Simpson J.R."/>
            <person name="Lauterbach L."/>
            <person name="Steele A.D."/>
            <person name="Gui C."/>
            <person name="Meng S."/>
            <person name="Li G."/>
            <person name="Viehrig K."/>
            <person name="Ye F."/>
            <person name="Su P."/>
            <person name="Kiefer A.F."/>
            <person name="Nichols A."/>
            <person name="Cepeda A.J."/>
            <person name="Yan W."/>
            <person name="Fan B."/>
            <person name="Jiang Y."/>
            <person name="Adhikari A."/>
            <person name="Zheng C.-J."/>
            <person name="Schuster L."/>
            <person name="Cowan T.M."/>
            <person name="Smanski M.J."/>
            <person name="Chevrette M.G."/>
            <person name="De Carvalho L.P.S."/>
            <person name="Shen B."/>
        </authorList>
    </citation>
    <scope>NUCLEOTIDE SEQUENCE [LARGE SCALE GENOMIC DNA]</scope>
    <source>
        <strain evidence="1 2">NPDC003040</strain>
    </source>
</reference>
<evidence type="ECO:0000313" key="2">
    <source>
        <dbReference type="Proteomes" id="UP001601948"/>
    </source>
</evidence>